<dbReference type="OrthoDB" id="5086884at2759"/>
<dbReference type="Pfam" id="PF07690">
    <property type="entry name" value="MFS_1"/>
    <property type="match status" value="1"/>
</dbReference>
<dbReference type="PANTHER" id="PTHR23506">
    <property type="entry name" value="GH10249P"/>
    <property type="match status" value="1"/>
</dbReference>
<dbReference type="RefSeq" id="XP_020060055.1">
    <property type="nucleotide sequence ID" value="XM_020197153.1"/>
</dbReference>
<organism evidence="10 11">
    <name type="scientific">Aspergillus aculeatus (strain ATCC 16872 / CBS 172.66 / WB 5094)</name>
    <dbReference type="NCBI Taxonomy" id="690307"/>
    <lineage>
        <taxon>Eukaryota</taxon>
        <taxon>Fungi</taxon>
        <taxon>Dikarya</taxon>
        <taxon>Ascomycota</taxon>
        <taxon>Pezizomycotina</taxon>
        <taxon>Eurotiomycetes</taxon>
        <taxon>Eurotiomycetidae</taxon>
        <taxon>Eurotiales</taxon>
        <taxon>Aspergillaceae</taxon>
        <taxon>Aspergillus</taxon>
        <taxon>Aspergillus subgen. Circumdati</taxon>
    </lineage>
</organism>
<evidence type="ECO:0000256" key="5">
    <source>
        <dbReference type="ARBA" id="ARBA00022989"/>
    </source>
</evidence>
<feature type="transmembrane region" description="Helical" evidence="8">
    <location>
        <begin position="147"/>
        <end position="169"/>
    </location>
</feature>
<feature type="transmembrane region" description="Helical" evidence="8">
    <location>
        <begin position="390"/>
        <end position="409"/>
    </location>
</feature>
<evidence type="ECO:0000313" key="10">
    <source>
        <dbReference type="EMBL" id="OJK03716.1"/>
    </source>
</evidence>
<evidence type="ECO:0000256" key="1">
    <source>
        <dbReference type="ARBA" id="ARBA00004141"/>
    </source>
</evidence>
<dbReference type="PROSITE" id="PS50850">
    <property type="entry name" value="MFS"/>
    <property type="match status" value="1"/>
</dbReference>
<dbReference type="InterPro" id="IPR050930">
    <property type="entry name" value="MFS_Vesicular_Transporter"/>
</dbReference>
<dbReference type="VEuPathDB" id="FungiDB:ASPACDRAFT_15565"/>
<evidence type="ECO:0000256" key="3">
    <source>
        <dbReference type="ARBA" id="ARBA00022448"/>
    </source>
</evidence>
<keyword evidence="4 8" id="KW-0812">Transmembrane</keyword>
<name>A0A1L9X5H0_ASPA1</name>
<feature type="transmembrane region" description="Helical" evidence="8">
    <location>
        <begin position="12"/>
        <end position="35"/>
    </location>
</feature>
<dbReference type="PANTHER" id="PTHR23506:SF29">
    <property type="entry name" value="TRANSPORTER, PUTATIVE (AFU_ORTHOLOGUE AFUA_2G10530)-RELATED"/>
    <property type="match status" value="1"/>
</dbReference>
<feature type="transmembrane region" description="Helical" evidence="8">
    <location>
        <begin position="319"/>
        <end position="339"/>
    </location>
</feature>
<dbReference type="AlphaFoldDB" id="A0A1L9X5H0"/>
<dbReference type="OMA" id="REYWVSV"/>
<reference evidence="11" key="1">
    <citation type="journal article" date="2017" name="Genome Biol.">
        <title>Comparative genomics reveals high biological diversity and specific adaptations in the industrially and medically important fungal genus Aspergillus.</title>
        <authorList>
            <person name="de Vries R.P."/>
            <person name="Riley R."/>
            <person name="Wiebenga A."/>
            <person name="Aguilar-Osorio G."/>
            <person name="Amillis S."/>
            <person name="Uchima C.A."/>
            <person name="Anderluh G."/>
            <person name="Asadollahi M."/>
            <person name="Askin M."/>
            <person name="Barry K."/>
            <person name="Battaglia E."/>
            <person name="Bayram O."/>
            <person name="Benocci T."/>
            <person name="Braus-Stromeyer S.A."/>
            <person name="Caldana C."/>
            <person name="Canovas D."/>
            <person name="Cerqueira G.C."/>
            <person name="Chen F."/>
            <person name="Chen W."/>
            <person name="Choi C."/>
            <person name="Clum A."/>
            <person name="Dos Santos R.A."/>
            <person name="Damasio A.R."/>
            <person name="Diallinas G."/>
            <person name="Emri T."/>
            <person name="Fekete E."/>
            <person name="Flipphi M."/>
            <person name="Freyberg S."/>
            <person name="Gallo A."/>
            <person name="Gournas C."/>
            <person name="Habgood R."/>
            <person name="Hainaut M."/>
            <person name="Harispe M.L."/>
            <person name="Henrissat B."/>
            <person name="Hilden K.S."/>
            <person name="Hope R."/>
            <person name="Hossain A."/>
            <person name="Karabika E."/>
            <person name="Karaffa L."/>
            <person name="Karanyi Z."/>
            <person name="Krasevec N."/>
            <person name="Kuo A."/>
            <person name="Kusch H."/>
            <person name="LaButti K."/>
            <person name="Lagendijk E.L."/>
            <person name="Lapidus A."/>
            <person name="Levasseur A."/>
            <person name="Lindquist E."/>
            <person name="Lipzen A."/>
            <person name="Logrieco A.F."/>
            <person name="MacCabe A."/>
            <person name="Maekelae M.R."/>
            <person name="Malavazi I."/>
            <person name="Melin P."/>
            <person name="Meyer V."/>
            <person name="Mielnichuk N."/>
            <person name="Miskei M."/>
            <person name="Molnar A.P."/>
            <person name="Mule G."/>
            <person name="Ngan C.Y."/>
            <person name="Orejas M."/>
            <person name="Orosz E."/>
            <person name="Ouedraogo J.P."/>
            <person name="Overkamp K.M."/>
            <person name="Park H.-S."/>
            <person name="Perrone G."/>
            <person name="Piumi F."/>
            <person name="Punt P.J."/>
            <person name="Ram A.F."/>
            <person name="Ramon A."/>
            <person name="Rauscher S."/>
            <person name="Record E."/>
            <person name="Riano-Pachon D.M."/>
            <person name="Robert V."/>
            <person name="Roehrig J."/>
            <person name="Ruller R."/>
            <person name="Salamov A."/>
            <person name="Salih N.S."/>
            <person name="Samson R.A."/>
            <person name="Sandor E."/>
            <person name="Sanguinetti M."/>
            <person name="Schuetze T."/>
            <person name="Sepcic K."/>
            <person name="Shelest E."/>
            <person name="Sherlock G."/>
            <person name="Sophianopoulou V."/>
            <person name="Squina F.M."/>
            <person name="Sun H."/>
            <person name="Susca A."/>
            <person name="Todd R.B."/>
            <person name="Tsang A."/>
            <person name="Unkles S.E."/>
            <person name="van de Wiele N."/>
            <person name="van Rossen-Uffink D."/>
            <person name="Oliveira J.V."/>
            <person name="Vesth T.C."/>
            <person name="Visser J."/>
            <person name="Yu J.-H."/>
            <person name="Zhou M."/>
            <person name="Andersen M.R."/>
            <person name="Archer D.B."/>
            <person name="Baker S.E."/>
            <person name="Benoit I."/>
            <person name="Brakhage A.A."/>
            <person name="Braus G.H."/>
            <person name="Fischer R."/>
            <person name="Frisvad J.C."/>
            <person name="Goldman G.H."/>
            <person name="Houbraken J."/>
            <person name="Oakley B."/>
            <person name="Pocsi I."/>
            <person name="Scazzocchio C."/>
            <person name="Seiboth B."/>
            <person name="vanKuyk P.A."/>
            <person name="Wortman J."/>
            <person name="Dyer P.S."/>
            <person name="Grigoriev I.V."/>
        </authorList>
    </citation>
    <scope>NUCLEOTIDE SEQUENCE [LARGE SCALE GENOMIC DNA]</scope>
    <source>
        <strain evidence="11">ATCC 16872 / CBS 172.66 / WB 5094</strain>
    </source>
</reference>
<feature type="transmembrane region" description="Helical" evidence="8">
    <location>
        <begin position="89"/>
        <end position="112"/>
    </location>
</feature>
<dbReference type="EMBL" id="KV878971">
    <property type="protein sequence ID" value="OJK03716.1"/>
    <property type="molecule type" value="Genomic_DNA"/>
</dbReference>
<feature type="non-terminal residue" evidence="10">
    <location>
        <position position="447"/>
    </location>
</feature>
<evidence type="ECO:0000256" key="8">
    <source>
        <dbReference type="SAM" id="Phobius"/>
    </source>
</evidence>
<dbReference type="InterPro" id="IPR011701">
    <property type="entry name" value="MFS"/>
</dbReference>
<evidence type="ECO:0000256" key="4">
    <source>
        <dbReference type="ARBA" id="ARBA00022692"/>
    </source>
</evidence>
<evidence type="ECO:0000256" key="6">
    <source>
        <dbReference type="ARBA" id="ARBA00023136"/>
    </source>
</evidence>
<evidence type="ECO:0000256" key="7">
    <source>
        <dbReference type="SAM" id="MobiDB-lite"/>
    </source>
</evidence>
<keyword evidence="11" id="KW-1185">Reference proteome</keyword>
<comment type="similarity">
    <text evidence="2">Belongs to the major facilitator superfamily. Vesicular transporter family.</text>
</comment>
<accession>A0A1L9X5H0</accession>
<dbReference type="InterPro" id="IPR020846">
    <property type="entry name" value="MFS_dom"/>
</dbReference>
<feature type="transmembrane region" description="Helical" evidence="8">
    <location>
        <begin position="421"/>
        <end position="443"/>
    </location>
</feature>
<dbReference type="Proteomes" id="UP000184546">
    <property type="component" value="Unassembled WGS sequence"/>
</dbReference>
<keyword evidence="5 8" id="KW-1133">Transmembrane helix</keyword>
<evidence type="ECO:0000313" key="11">
    <source>
        <dbReference type="Proteomes" id="UP000184546"/>
    </source>
</evidence>
<dbReference type="GO" id="GO:0016020">
    <property type="term" value="C:membrane"/>
    <property type="evidence" value="ECO:0007669"/>
    <property type="project" value="UniProtKB-SubCell"/>
</dbReference>
<dbReference type="Gene3D" id="1.20.1250.20">
    <property type="entry name" value="MFS general substrate transporter like domains"/>
    <property type="match status" value="1"/>
</dbReference>
<feature type="non-terminal residue" evidence="10">
    <location>
        <position position="1"/>
    </location>
</feature>
<feature type="compositionally biased region" description="Low complexity" evidence="7">
    <location>
        <begin position="223"/>
        <end position="236"/>
    </location>
</feature>
<gene>
    <name evidence="10" type="ORF">ASPACDRAFT_15565</name>
</gene>
<dbReference type="GO" id="GO:0022857">
    <property type="term" value="F:transmembrane transporter activity"/>
    <property type="evidence" value="ECO:0007669"/>
    <property type="project" value="InterPro"/>
</dbReference>
<evidence type="ECO:0000259" key="9">
    <source>
        <dbReference type="PROSITE" id="PS50850"/>
    </source>
</evidence>
<feature type="region of interest" description="Disordered" evidence="7">
    <location>
        <begin position="210"/>
        <end position="238"/>
    </location>
</feature>
<protein>
    <recommendedName>
        <fullName evidence="9">Major facilitator superfamily (MFS) profile domain-containing protein</fullName>
    </recommendedName>
</protein>
<dbReference type="InterPro" id="IPR001958">
    <property type="entry name" value="Tet-R_TetA/multi-R_MdtG-like"/>
</dbReference>
<dbReference type="InterPro" id="IPR036259">
    <property type="entry name" value="MFS_trans_sf"/>
</dbReference>
<dbReference type="STRING" id="690307.A0A1L9X5H0"/>
<dbReference type="SUPFAM" id="SSF103473">
    <property type="entry name" value="MFS general substrate transporter"/>
    <property type="match status" value="1"/>
</dbReference>
<feature type="transmembrane region" description="Helical" evidence="8">
    <location>
        <begin position="55"/>
        <end position="77"/>
    </location>
</feature>
<feature type="domain" description="Major facilitator superfamily (MFS) profile" evidence="9">
    <location>
        <begin position="16"/>
        <end position="447"/>
    </location>
</feature>
<feature type="transmembrane region" description="Helical" evidence="8">
    <location>
        <begin position="284"/>
        <end position="307"/>
    </location>
</feature>
<evidence type="ECO:0000256" key="2">
    <source>
        <dbReference type="ARBA" id="ARBA00006829"/>
    </source>
</evidence>
<dbReference type="GeneID" id="30970967"/>
<dbReference type="PRINTS" id="PR01035">
    <property type="entry name" value="TCRTETA"/>
</dbReference>
<feature type="transmembrane region" description="Helical" evidence="8">
    <location>
        <begin position="118"/>
        <end position="135"/>
    </location>
</feature>
<feature type="transmembrane region" description="Helical" evidence="8">
    <location>
        <begin position="345"/>
        <end position="369"/>
    </location>
</feature>
<proteinExistence type="inferred from homology"/>
<keyword evidence="6 8" id="KW-0472">Membrane</keyword>
<sequence>RRPPRMLRWRSSTGFIIATVWTSFFTDYFLYAMIVPVMPTALVDRAGVAYEDREFWVSILLMCQAAVAFVCCPAFGYMLDAAPTRRMPYLLGLIFLGASMVLLALAHTIAVFIMARMLQGAATAMVAVAGLALLTDSVSTSNLGQTIGYLGSAIALGFLLGPLLGGLVYRVAGYQAVFAIAFAMVGIDLLMRVAVVEKAVAERWLQTHSASYSPSPEDDGYTSSDSLPSPSSSVMSNNDQHKKPAILIILSQPRILISSGALLVHGLLYSAFDATIPIFVESRFGWTTFGAGMAFLPSAITALFQPYFGHLTDTHGPRLIALTSFTCLTLPLLTLRLVTTAHPTHIALLLTCLTAIGLLINLCTPALYLETQHALTALEARDPTVFGPKGAVAQAFGIQTMAQFLGLFVGPLWGGFVEWRAGWAVMTGSLAGLVAGMGVLMCWMGEG</sequence>
<feature type="transmembrane region" description="Helical" evidence="8">
    <location>
        <begin position="175"/>
        <end position="195"/>
    </location>
</feature>
<keyword evidence="3" id="KW-0813">Transport</keyword>
<comment type="subcellular location">
    <subcellularLocation>
        <location evidence="1">Membrane</location>
        <topology evidence="1">Multi-pass membrane protein</topology>
    </subcellularLocation>
</comment>